<comment type="caution">
    <text evidence="2">The sequence shown here is derived from an EMBL/GenBank/DDBJ whole genome shotgun (WGS) entry which is preliminary data.</text>
</comment>
<dbReference type="EMBL" id="ABXW01000046">
    <property type="protein sequence ID" value="EEB46047.1"/>
    <property type="molecule type" value="Genomic_DNA"/>
</dbReference>
<gene>
    <name evidence="2" type="ORF">PROVALCAL_01890</name>
</gene>
<accession>B6XEV9</accession>
<keyword evidence="1" id="KW-1133">Transmembrane helix</keyword>
<evidence type="ECO:0000256" key="1">
    <source>
        <dbReference type="SAM" id="Phobius"/>
    </source>
</evidence>
<evidence type="ECO:0000313" key="3">
    <source>
        <dbReference type="Proteomes" id="UP000003729"/>
    </source>
</evidence>
<keyword evidence="1" id="KW-0812">Transmembrane</keyword>
<name>B6XEV9_9GAMM</name>
<proteinExistence type="predicted"/>
<evidence type="ECO:0000313" key="2">
    <source>
        <dbReference type="EMBL" id="EEB46047.1"/>
    </source>
</evidence>
<protein>
    <submittedName>
        <fullName evidence="2">Uncharacterized protein</fullName>
    </submittedName>
</protein>
<sequence length="209" mass="24153">MKNYLAKELVMTVVEGFSIFGSLASAVAIIVSLIVFWVQRTNEKSVIEKHTQNELKALKILIYDEVRNNCIYFKQIMQFFDDVKNNKVASCRRADGLDEFYFNYTKEDGSNVFILARDHSSVVIDRYLLDISRIDDNLIGLLIDLKFLLDGFNKVTLKGLRLYFDTKPTKSELIDFVSDVGNLPYRYRSLCNQILSICNVKDGFKPYQI</sequence>
<reference evidence="2 3" key="1">
    <citation type="submission" date="2008-10" db="EMBL/GenBank/DDBJ databases">
        <title>Draft genome sequence of Providencia alcalifaciens (DSM 30120).</title>
        <authorList>
            <person name="Sudarsanam P."/>
            <person name="Ley R."/>
            <person name="Guruge J."/>
            <person name="Turnbaugh P.J."/>
            <person name="Mahowald M."/>
            <person name="Liep D."/>
            <person name="Gordon J."/>
        </authorList>
    </citation>
    <scope>NUCLEOTIDE SEQUENCE [LARGE SCALE GENOMIC DNA]</scope>
    <source>
        <strain evidence="2 3">DSM 30120</strain>
    </source>
</reference>
<feature type="transmembrane region" description="Helical" evidence="1">
    <location>
        <begin position="17"/>
        <end position="38"/>
    </location>
</feature>
<dbReference type="Proteomes" id="UP000003729">
    <property type="component" value="Unassembled WGS sequence"/>
</dbReference>
<organism evidence="2 3">
    <name type="scientific">Providencia alcalifaciens DSM 30120</name>
    <dbReference type="NCBI Taxonomy" id="520999"/>
    <lineage>
        <taxon>Bacteria</taxon>
        <taxon>Pseudomonadati</taxon>
        <taxon>Pseudomonadota</taxon>
        <taxon>Gammaproteobacteria</taxon>
        <taxon>Enterobacterales</taxon>
        <taxon>Morganellaceae</taxon>
        <taxon>Providencia</taxon>
    </lineage>
</organism>
<dbReference type="AlphaFoldDB" id="B6XEV9"/>
<reference evidence="2 3" key="2">
    <citation type="submission" date="2008-10" db="EMBL/GenBank/DDBJ databases">
        <authorList>
            <person name="Fulton L."/>
            <person name="Clifton S."/>
            <person name="Fulton B."/>
            <person name="Xu J."/>
            <person name="Minx P."/>
            <person name="Pepin K.H."/>
            <person name="Johnson M."/>
            <person name="Bhonagiri V."/>
            <person name="Nash W.E."/>
            <person name="Mardis E.R."/>
            <person name="Wilson R.K."/>
        </authorList>
    </citation>
    <scope>NUCLEOTIDE SEQUENCE [LARGE SCALE GENOMIC DNA]</scope>
    <source>
        <strain evidence="2 3">DSM 30120</strain>
    </source>
</reference>
<keyword evidence="1" id="KW-0472">Membrane</keyword>